<dbReference type="SUPFAM" id="SSF53448">
    <property type="entry name" value="Nucleotide-diphospho-sugar transferases"/>
    <property type="match status" value="1"/>
</dbReference>
<protein>
    <submittedName>
        <fullName evidence="2">Glycosyltransferase</fullName>
    </submittedName>
</protein>
<feature type="domain" description="Glycosyltransferase 2-like" evidence="1">
    <location>
        <begin position="12"/>
        <end position="122"/>
    </location>
</feature>
<dbReference type="CDD" id="cd00761">
    <property type="entry name" value="Glyco_tranf_GTA_type"/>
    <property type="match status" value="1"/>
</dbReference>
<dbReference type="PANTHER" id="PTHR22916">
    <property type="entry name" value="GLYCOSYLTRANSFERASE"/>
    <property type="match status" value="1"/>
</dbReference>
<gene>
    <name evidence="2" type="ORF">GM415_09355</name>
</gene>
<dbReference type="AlphaFoldDB" id="A0A6I6JIV3"/>
<dbReference type="InterPro" id="IPR001173">
    <property type="entry name" value="Glyco_trans_2-like"/>
</dbReference>
<dbReference type="KEGG" id="psel:GM415_09355"/>
<dbReference type="PANTHER" id="PTHR22916:SF3">
    <property type="entry name" value="UDP-GLCNAC:BETAGAL BETA-1,3-N-ACETYLGLUCOSAMINYLTRANSFERASE-LIKE PROTEIN 1"/>
    <property type="match status" value="1"/>
</dbReference>
<dbReference type="InterPro" id="IPR029044">
    <property type="entry name" value="Nucleotide-diphossugar_trans"/>
</dbReference>
<accession>A0A6I6JIV3</accession>
<dbReference type="GO" id="GO:0016758">
    <property type="term" value="F:hexosyltransferase activity"/>
    <property type="evidence" value="ECO:0007669"/>
    <property type="project" value="UniProtKB-ARBA"/>
</dbReference>
<evidence type="ECO:0000259" key="1">
    <source>
        <dbReference type="Pfam" id="PF00535"/>
    </source>
</evidence>
<dbReference type="Gene3D" id="3.90.550.10">
    <property type="entry name" value="Spore Coat Polysaccharide Biosynthesis Protein SpsA, Chain A"/>
    <property type="match status" value="1"/>
</dbReference>
<reference evidence="2 3" key="1">
    <citation type="submission" date="2019-11" db="EMBL/GenBank/DDBJ databases">
        <authorList>
            <person name="Zheng R.K."/>
            <person name="Sun C.M."/>
        </authorList>
    </citation>
    <scope>NUCLEOTIDE SEQUENCE [LARGE SCALE GENOMIC DNA]</scope>
    <source>
        <strain evidence="2 3">SRB007</strain>
    </source>
</reference>
<keyword evidence="3" id="KW-1185">Reference proteome</keyword>
<evidence type="ECO:0000313" key="3">
    <source>
        <dbReference type="Proteomes" id="UP000428328"/>
    </source>
</evidence>
<proteinExistence type="predicted"/>
<sequence length="309" mass="34963">MTSLLSPGRLIVLIPCYNCEAFIGPCLDSLLAQTHADWTAVVADDCSTDGTRQVIEGYSDPRIVPSFGAERRYLMGNIVANLRALDLQPSDVVAVLDGDDMLKPEALPEVWAAHRAGYDLVWTDEELLGAEGHSIGGPLKPNLPVRRQEWCVSHVRSFKGYLFTLMDDADFRDEGGRYFRAAGDLSLYLPMAELAGIGKTRFIDRQLYVYRVHDNCNFKVKRQEQLDNNWLIRSRTPYEPQTEFFDVVVDADGLEKAAIRPTAQALETRYPAPLTICLRHRIARSEEDSWRAYHNLWVGGRVYLKKELA</sequence>
<dbReference type="RefSeq" id="WP_158947544.1">
    <property type="nucleotide sequence ID" value="NZ_CP046400.1"/>
</dbReference>
<name>A0A6I6JIV3_9BACT</name>
<organism evidence="2 3">
    <name type="scientific">Pseudodesulfovibrio cashew</name>
    <dbReference type="NCBI Taxonomy" id="2678688"/>
    <lineage>
        <taxon>Bacteria</taxon>
        <taxon>Pseudomonadati</taxon>
        <taxon>Thermodesulfobacteriota</taxon>
        <taxon>Desulfovibrionia</taxon>
        <taxon>Desulfovibrionales</taxon>
        <taxon>Desulfovibrionaceae</taxon>
    </lineage>
</organism>
<dbReference type="EMBL" id="CP046400">
    <property type="protein sequence ID" value="QGY40323.1"/>
    <property type="molecule type" value="Genomic_DNA"/>
</dbReference>
<evidence type="ECO:0000313" key="2">
    <source>
        <dbReference type="EMBL" id="QGY40323.1"/>
    </source>
</evidence>
<keyword evidence="2" id="KW-0808">Transferase</keyword>
<dbReference type="Pfam" id="PF00535">
    <property type="entry name" value="Glycos_transf_2"/>
    <property type="match status" value="1"/>
</dbReference>
<dbReference type="Proteomes" id="UP000428328">
    <property type="component" value="Chromosome"/>
</dbReference>